<evidence type="ECO:0000313" key="3">
    <source>
        <dbReference type="Proteomes" id="UP000255224"/>
    </source>
</evidence>
<evidence type="ECO:0000313" key="1">
    <source>
        <dbReference type="EMBL" id="AZA49765.1"/>
    </source>
</evidence>
<proteinExistence type="predicted"/>
<dbReference type="EMBL" id="UFVQ01000003">
    <property type="protein sequence ID" value="STC95643.1"/>
    <property type="molecule type" value="Genomic_DNA"/>
</dbReference>
<protein>
    <submittedName>
        <fullName evidence="2">Uncharacterized protein</fullName>
    </submittedName>
</protein>
<accession>A0A376DW75</accession>
<organism evidence="2 3">
    <name type="scientific">Chryseobacterium carnipullorum</name>
    <dbReference type="NCBI Taxonomy" id="1124835"/>
    <lineage>
        <taxon>Bacteria</taxon>
        <taxon>Pseudomonadati</taxon>
        <taxon>Bacteroidota</taxon>
        <taxon>Flavobacteriia</taxon>
        <taxon>Flavobacteriales</taxon>
        <taxon>Weeksellaceae</taxon>
        <taxon>Chryseobacterium group</taxon>
        <taxon>Chryseobacterium</taxon>
    </lineage>
</organism>
<dbReference type="Proteomes" id="UP000255224">
    <property type="component" value="Unassembled WGS sequence"/>
</dbReference>
<reference evidence="2 3" key="1">
    <citation type="submission" date="2018-06" db="EMBL/GenBank/DDBJ databases">
        <authorList>
            <consortium name="Pathogen Informatics"/>
            <person name="Doyle S."/>
        </authorList>
    </citation>
    <scope>NUCLEOTIDE SEQUENCE [LARGE SCALE GENOMIC DNA]</scope>
    <source>
        <strain evidence="2 3">NCTC13533</strain>
    </source>
</reference>
<evidence type="ECO:0000313" key="4">
    <source>
        <dbReference type="Proteomes" id="UP000273270"/>
    </source>
</evidence>
<dbReference type="AlphaFoldDB" id="A0A376DW75"/>
<dbReference type="KEGG" id="ccau:EG346_16960"/>
<name>A0A376DW75_CHRCU</name>
<reference evidence="1" key="2">
    <citation type="submission" date="2018-11" db="EMBL/GenBank/DDBJ databases">
        <title>Proposal to divide the Flavobacteriaceae and reorganize its genera based on Amino Acid Identity values calculated from whole genome sequences.</title>
        <authorList>
            <person name="Nicholson A.C."/>
            <person name="Gulvik C.A."/>
            <person name="Whitney A.M."/>
            <person name="Humrighouse B.W."/>
            <person name="Bell M."/>
            <person name="Holmes B."/>
            <person name="Steigerwalt A."/>
            <person name="Villarma A."/>
            <person name="Sheth M."/>
            <person name="Batra D."/>
            <person name="Pryor J."/>
            <person name="Bernardet J.-F."/>
            <person name="Hugo C."/>
            <person name="Kampfer P."/>
            <person name="Newman J."/>
            <person name="Mcquiston J.R."/>
        </authorList>
    </citation>
    <scope>NUCLEOTIDE SEQUENCE [LARGE SCALE GENOMIC DNA]</scope>
    <source>
        <strain evidence="1">G0188</strain>
    </source>
</reference>
<sequence>MEFKGTKGNWTQKHGDVYSDIQEGDDAICDVYKYNTEEGEANALLISKAPEMLEMLKQISKTAEKIWEIEQDSPFFDEIDFAEIDDLIKEATELK</sequence>
<keyword evidence="4" id="KW-1185">Reference proteome</keyword>
<accession>A0A3G6NB64</accession>
<evidence type="ECO:0000313" key="2">
    <source>
        <dbReference type="EMBL" id="STC95643.1"/>
    </source>
</evidence>
<dbReference type="RefSeq" id="WP_123880227.1">
    <property type="nucleotide sequence ID" value="NZ_CP033920.1"/>
</dbReference>
<reference evidence="4" key="3">
    <citation type="submission" date="2018-11" db="EMBL/GenBank/DDBJ databases">
        <title>Proposal to divide the Flavobacteriaceae and reorganize its genera based on Amino Acid Identity values calculated from whole genome sequences.</title>
        <authorList>
            <person name="Nicholson A.C."/>
            <person name="Gulvik C.A."/>
            <person name="Whitney A.M."/>
            <person name="Humrighouse B.W."/>
            <person name="Bell M."/>
            <person name="Holmes B."/>
            <person name="Steigerwalt A.G."/>
            <person name="Villarma A."/>
            <person name="Sheth M."/>
            <person name="Batra D."/>
            <person name="Pryor J."/>
            <person name="Bernardet J.-F."/>
            <person name="Hugo C."/>
            <person name="Kampfer P."/>
            <person name="Newman J."/>
            <person name="McQuiston J.R."/>
        </authorList>
    </citation>
    <scope>NUCLEOTIDE SEQUENCE [LARGE SCALE GENOMIC DNA]</scope>
    <source>
        <strain evidence="4">G0188</strain>
    </source>
</reference>
<dbReference type="OrthoDB" id="1274915at2"/>
<dbReference type="EMBL" id="CP033920">
    <property type="protein sequence ID" value="AZA49765.1"/>
    <property type="molecule type" value="Genomic_DNA"/>
</dbReference>
<dbReference type="Proteomes" id="UP000273270">
    <property type="component" value="Chromosome"/>
</dbReference>
<gene>
    <name evidence="1" type="ORF">EG346_16960</name>
    <name evidence="2" type="ORF">NCTC13533_01943</name>
</gene>